<dbReference type="Pfam" id="PF01637">
    <property type="entry name" value="ATPase_2"/>
    <property type="match status" value="1"/>
</dbReference>
<dbReference type="Proteomes" id="UP000216074">
    <property type="component" value="Unassembled WGS sequence"/>
</dbReference>
<evidence type="ECO:0000313" key="3">
    <source>
        <dbReference type="EMBL" id="OZG64801.1"/>
    </source>
</evidence>
<dbReference type="RefSeq" id="WP_094729476.1">
    <property type="nucleotide sequence ID" value="NZ_MWWY01000019.1"/>
</dbReference>
<feature type="domain" description="DUF234" evidence="2">
    <location>
        <begin position="318"/>
        <end position="411"/>
    </location>
</feature>
<proteinExistence type="predicted"/>
<dbReference type="AlphaFoldDB" id="A0A261G058"/>
<organism evidence="3 4">
    <name type="scientific">Bifidobacterium hapali</name>
    <dbReference type="NCBI Taxonomy" id="1630172"/>
    <lineage>
        <taxon>Bacteria</taxon>
        <taxon>Bacillati</taxon>
        <taxon>Actinomycetota</taxon>
        <taxon>Actinomycetes</taxon>
        <taxon>Bifidobacteriales</taxon>
        <taxon>Bifidobacteriaceae</taxon>
        <taxon>Bifidobacterium</taxon>
    </lineage>
</organism>
<comment type="caution">
    <text evidence="3">The sequence shown here is derived from an EMBL/GenBank/DDBJ whole genome shotgun (WGS) entry which is preliminary data.</text>
</comment>
<dbReference type="InterPro" id="IPR011335">
    <property type="entry name" value="Restrct_endonuc-II-like"/>
</dbReference>
<protein>
    <submittedName>
        <fullName evidence="3">ATPase AAA</fullName>
    </submittedName>
</protein>
<dbReference type="OrthoDB" id="9813134at2"/>
<dbReference type="GO" id="GO:0005524">
    <property type="term" value="F:ATP binding"/>
    <property type="evidence" value="ECO:0007669"/>
    <property type="project" value="InterPro"/>
</dbReference>
<dbReference type="Pfam" id="PF03008">
    <property type="entry name" value="DUF234"/>
    <property type="match status" value="1"/>
</dbReference>
<dbReference type="PANTHER" id="PTHR34704">
    <property type="entry name" value="ATPASE"/>
    <property type="match status" value="1"/>
</dbReference>
<dbReference type="PANTHER" id="PTHR34704:SF1">
    <property type="entry name" value="ATPASE"/>
    <property type="match status" value="1"/>
</dbReference>
<evidence type="ECO:0000259" key="2">
    <source>
        <dbReference type="Pfam" id="PF03008"/>
    </source>
</evidence>
<evidence type="ECO:0000313" key="4">
    <source>
        <dbReference type="Proteomes" id="UP000216074"/>
    </source>
</evidence>
<gene>
    <name evidence="3" type="ORF">BHAP_0827</name>
</gene>
<name>A0A261G058_9BIFI</name>
<keyword evidence="4" id="KW-1185">Reference proteome</keyword>
<evidence type="ECO:0000259" key="1">
    <source>
        <dbReference type="Pfam" id="PF01637"/>
    </source>
</evidence>
<sequence>MTFIGRTHELEFLESCYADKKAQLVFLYGRRRVGKTEALSQFAAGKQCVFFAAQSSTKEEQLASFSRQMFEAGAPAGRYVSQYTDWQSALRDISSLPFGNARKLIIFDEFPYLVKSDPSLPSVLQNLWDHTLCHENLMIIICGSAMSFIEKELLSEKAPLYGRATGILKMEPMSYREAAEFLPNYNVEDRILAYSILGGIPHYLAQFDPDKSLETNVKQRILTKGAALYSETEFLMRQEFREIAIYNAIIQTVAMGATQLSDIANRVMLPAQKVSVYIGNLIEVGILTRELPVGSKLVEQSKGMRGLYQITDGFFRFWYAFVFPNRSDLDMGDINGVWKHSIQPMLHNFAATPFEKICAQWLRIQSIAGKLPFRATDIGRWWDRHNEIDVAATSRDSKQVILGECKFRSKQVDTAILRALQTKAVAFTASDIYYYLFSLNGFEPALQQLALMDTHITLVSSDQLYVD</sequence>
<dbReference type="Gene3D" id="3.40.50.300">
    <property type="entry name" value="P-loop containing nucleotide triphosphate hydrolases"/>
    <property type="match status" value="1"/>
</dbReference>
<dbReference type="EMBL" id="MWWY01000019">
    <property type="protein sequence ID" value="OZG64801.1"/>
    <property type="molecule type" value="Genomic_DNA"/>
</dbReference>
<dbReference type="SUPFAM" id="SSF52980">
    <property type="entry name" value="Restriction endonuclease-like"/>
    <property type="match status" value="1"/>
</dbReference>
<dbReference type="InterPro" id="IPR027417">
    <property type="entry name" value="P-loop_NTPase"/>
</dbReference>
<dbReference type="SUPFAM" id="SSF52540">
    <property type="entry name" value="P-loop containing nucleoside triphosphate hydrolases"/>
    <property type="match status" value="1"/>
</dbReference>
<dbReference type="InterPro" id="IPR004256">
    <property type="entry name" value="DUF234"/>
</dbReference>
<feature type="domain" description="ATPase" evidence="1">
    <location>
        <begin position="3"/>
        <end position="207"/>
    </location>
</feature>
<reference evidence="3 4" key="1">
    <citation type="journal article" date="2017" name="BMC Genomics">
        <title>Comparative genomic and phylogenomic analyses of the Bifidobacteriaceae family.</title>
        <authorList>
            <person name="Lugli G.A."/>
            <person name="Milani C."/>
            <person name="Turroni F."/>
            <person name="Duranti S."/>
            <person name="Mancabelli L."/>
            <person name="Mangifesta M."/>
            <person name="Ferrario C."/>
            <person name="Modesto M."/>
            <person name="Mattarelli P."/>
            <person name="Jiri K."/>
            <person name="van Sinderen D."/>
            <person name="Ventura M."/>
        </authorList>
    </citation>
    <scope>NUCLEOTIDE SEQUENCE [LARGE SCALE GENOMIC DNA]</scope>
    <source>
        <strain evidence="3 4">DSM 100202</strain>
    </source>
</reference>
<dbReference type="InterPro" id="IPR011579">
    <property type="entry name" value="ATPase_dom"/>
</dbReference>
<accession>A0A261G058</accession>